<feature type="transmembrane region" description="Helical" evidence="10">
    <location>
        <begin position="86"/>
        <end position="107"/>
    </location>
</feature>
<dbReference type="PATRIC" id="fig|999894.6.peg.559"/>
<evidence type="ECO:0000256" key="7">
    <source>
        <dbReference type="ARBA" id="ARBA00022692"/>
    </source>
</evidence>
<dbReference type="STRING" id="999894.TDIS_0558"/>
<protein>
    <recommendedName>
        <fullName evidence="11">Molybdenum transport system permease</fullName>
    </recommendedName>
</protein>
<dbReference type="Gene3D" id="1.10.3720.10">
    <property type="entry name" value="MetI-like"/>
    <property type="match status" value="1"/>
</dbReference>
<dbReference type="CDD" id="cd06261">
    <property type="entry name" value="TM_PBP2"/>
    <property type="match status" value="1"/>
</dbReference>
<comment type="caution">
    <text evidence="13">The sequence shown here is derived from an EMBL/GenBank/DDBJ whole genome shotgun (WGS) entry which is preliminary data.</text>
</comment>
<sequence length="224" mass="24727">MEVLQPLALSFKLAIVVTILLIFMACPLAYLLSFRNFRLKPWFESLIMLPLVLPPTVLGFALLIFFGPEGPLGRVFQKLWGYSPAFHFSGLVLACLIHGLPFALQPLKAAMSKLDRRLLELAEVSGLSPFRTFNRIVIPNVWPGIMAAAVITFAHTLGEFGVVLMVGGGIPGKTLVASIAIYTYVEALEYRKAAFLSVVLLLISYAVLGIAMFLERRQVRWSCG</sequence>
<dbReference type="PANTHER" id="PTHR30183:SF8">
    <property type="entry name" value="MOLYBDENUM TRANSPORT SYSTEM PERMEASE"/>
    <property type="match status" value="1"/>
</dbReference>
<evidence type="ECO:0000256" key="2">
    <source>
        <dbReference type="ARBA" id="ARBA00004651"/>
    </source>
</evidence>
<comment type="subcellular location">
    <subcellularLocation>
        <location evidence="2 10">Cell membrane</location>
        <topology evidence="2 10">Multi-pass membrane protein</topology>
    </subcellularLocation>
</comment>
<dbReference type="InterPro" id="IPR000515">
    <property type="entry name" value="MetI-like"/>
</dbReference>
<keyword evidence="6 11" id="KW-0500">Molybdenum</keyword>
<evidence type="ECO:0000256" key="5">
    <source>
        <dbReference type="ARBA" id="ARBA00022475"/>
    </source>
</evidence>
<dbReference type="Pfam" id="PF00528">
    <property type="entry name" value="BPD_transp_1"/>
    <property type="match status" value="1"/>
</dbReference>
<keyword evidence="5 11" id="KW-1003">Cell membrane</keyword>
<dbReference type="NCBIfam" id="TIGR02141">
    <property type="entry name" value="modB_ABC"/>
    <property type="match status" value="1"/>
</dbReference>
<keyword evidence="7 10" id="KW-0812">Transmembrane</keyword>
<name>A0A179D6V6_9BACT</name>
<gene>
    <name evidence="13" type="ORF">TDIS_0558</name>
</gene>
<dbReference type="GO" id="GO:0015098">
    <property type="term" value="F:molybdate ion transmembrane transporter activity"/>
    <property type="evidence" value="ECO:0007669"/>
    <property type="project" value="UniProtKB-UniRule"/>
</dbReference>
<evidence type="ECO:0000256" key="3">
    <source>
        <dbReference type="ARBA" id="ARBA00007069"/>
    </source>
</evidence>
<dbReference type="EMBL" id="LWLG01000002">
    <property type="protein sequence ID" value="OAQ21338.1"/>
    <property type="molecule type" value="Genomic_DNA"/>
</dbReference>
<comment type="similarity">
    <text evidence="3 11">Belongs to the binding-protein-dependent transport system permease family. CysTW subfamily.</text>
</comment>
<evidence type="ECO:0000256" key="9">
    <source>
        <dbReference type="ARBA" id="ARBA00023136"/>
    </source>
</evidence>
<dbReference type="Proteomes" id="UP000078390">
    <property type="component" value="Unassembled WGS sequence"/>
</dbReference>
<evidence type="ECO:0000259" key="12">
    <source>
        <dbReference type="PROSITE" id="PS50928"/>
    </source>
</evidence>
<feature type="domain" description="ABC transmembrane type-1" evidence="12">
    <location>
        <begin position="7"/>
        <end position="211"/>
    </location>
</feature>
<dbReference type="InterPro" id="IPR011867">
    <property type="entry name" value="ModB_ABC"/>
</dbReference>
<proteinExistence type="inferred from homology"/>
<reference evidence="13 14" key="1">
    <citation type="submission" date="2016-04" db="EMBL/GenBank/DDBJ databases">
        <title>Genome analysis of Thermosulfurimonas dismutans, the first thermophilic sulfur-disproportionating bacterium of the phylum Thermodesulfobacteria.</title>
        <authorList>
            <person name="Mardanov A.V."/>
            <person name="Beletsky A.V."/>
            <person name="Kadnikov V.V."/>
            <person name="Slobodkin A.I."/>
            <person name="Ravin N.V."/>
        </authorList>
    </citation>
    <scope>NUCLEOTIDE SEQUENCE [LARGE SCALE GENOMIC DNA]</scope>
    <source>
        <strain evidence="13 14">S95</strain>
    </source>
</reference>
<keyword evidence="14" id="KW-1185">Reference proteome</keyword>
<evidence type="ECO:0000256" key="6">
    <source>
        <dbReference type="ARBA" id="ARBA00022505"/>
    </source>
</evidence>
<evidence type="ECO:0000256" key="8">
    <source>
        <dbReference type="ARBA" id="ARBA00022989"/>
    </source>
</evidence>
<evidence type="ECO:0000313" key="14">
    <source>
        <dbReference type="Proteomes" id="UP000078390"/>
    </source>
</evidence>
<dbReference type="SUPFAM" id="SSF161098">
    <property type="entry name" value="MetI-like"/>
    <property type="match status" value="1"/>
</dbReference>
<feature type="transmembrane region" description="Helical" evidence="10">
    <location>
        <begin position="46"/>
        <end position="66"/>
    </location>
</feature>
<comment type="function">
    <text evidence="1 11">Part of the binding-protein-dependent transport system for molybdenum; probably responsible for the translocation of the substrate across the membrane.</text>
</comment>
<dbReference type="PROSITE" id="PS50928">
    <property type="entry name" value="ABC_TM1"/>
    <property type="match status" value="1"/>
</dbReference>
<keyword evidence="4 10" id="KW-0813">Transport</keyword>
<keyword evidence="9 10" id="KW-0472">Membrane</keyword>
<dbReference type="AlphaFoldDB" id="A0A179D6V6"/>
<evidence type="ECO:0000256" key="11">
    <source>
        <dbReference type="RuleBase" id="RU365097"/>
    </source>
</evidence>
<feature type="transmembrane region" description="Helical" evidence="10">
    <location>
        <begin position="160"/>
        <end position="182"/>
    </location>
</feature>
<evidence type="ECO:0000256" key="10">
    <source>
        <dbReference type="RuleBase" id="RU363032"/>
    </source>
</evidence>
<organism evidence="13 14">
    <name type="scientific">Thermosulfurimonas dismutans</name>
    <dbReference type="NCBI Taxonomy" id="999894"/>
    <lineage>
        <taxon>Bacteria</taxon>
        <taxon>Pseudomonadati</taxon>
        <taxon>Thermodesulfobacteriota</taxon>
        <taxon>Thermodesulfobacteria</taxon>
        <taxon>Thermodesulfobacteriales</taxon>
        <taxon>Thermodesulfobacteriaceae</taxon>
        <taxon>Thermosulfurimonas</taxon>
    </lineage>
</organism>
<evidence type="ECO:0000313" key="13">
    <source>
        <dbReference type="EMBL" id="OAQ21338.1"/>
    </source>
</evidence>
<dbReference type="InterPro" id="IPR035906">
    <property type="entry name" value="MetI-like_sf"/>
</dbReference>
<feature type="transmembrane region" description="Helical" evidence="10">
    <location>
        <begin position="13"/>
        <end position="34"/>
    </location>
</feature>
<evidence type="ECO:0000256" key="4">
    <source>
        <dbReference type="ARBA" id="ARBA00022448"/>
    </source>
</evidence>
<dbReference type="RefSeq" id="WP_208595663.1">
    <property type="nucleotide sequence ID" value="NZ_LWLG01000002.1"/>
</dbReference>
<accession>A0A179D6V6</accession>
<keyword evidence="8 10" id="KW-1133">Transmembrane helix</keyword>
<feature type="transmembrane region" description="Helical" evidence="10">
    <location>
        <begin position="136"/>
        <end position="154"/>
    </location>
</feature>
<dbReference type="GO" id="GO:0005886">
    <property type="term" value="C:plasma membrane"/>
    <property type="evidence" value="ECO:0007669"/>
    <property type="project" value="UniProtKB-SubCell"/>
</dbReference>
<evidence type="ECO:0000256" key="1">
    <source>
        <dbReference type="ARBA" id="ARBA00002949"/>
    </source>
</evidence>
<dbReference type="PANTHER" id="PTHR30183">
    <property type="entry name" value="MOLYBDENUM TRANSPORT SYSTEM PERMEASE PROTEIN MODB"/>
    <property type="match status" value="1"/>
</dbReference>
<feature type="transmembrane region" description="Helical" evidence="10">
    <location>
        <begin position="194"/>
        <end position="214"/>
    </location>
</feature>